<reference evidence="1 4" key="3">
    <citation type="submission" date="2024-06" db="EMBL/GenBank/DDBJ databases">
        <title>Genetic profile and toxigenic potential of Bacillus cereus isolates from a Norwegian ice cream production plant,.</title>
        <authorList>
            <person name="Lindback T."/>
            <person name="Llarena A.-K."/>
            <person name="O'Sullivan K."/>
            <person name="Monshaugen M."/>
            <person name="Holmemo C.W."/>
            <person name="Aspholm M."/>
        </authorList>
    </citation>
    <scope>NUCLEOTIDE SEQUENCE [LARGE SCALE GENOMIC DNA]</scope>
    <source>
        <strain evidence="1 4">NVH-YM330</strain>
    </source>
</reference>
<dbReference type="EMBL" id="JBFDTY010000007">
    <property type="protein sequence ID" value="MFA2794114.1"/>
    <property type="molecule type" value="Genomic_DNA"/>
</dbReference>
<accession>A0A1C4DP90</accession>
<evidence type="ECO:0000313" key="3">
    <source>
        <dbReference type="Proteomes" id="UP000194439"/>
    </source>
</evidence>
<proteinExistence type="predicted"/>
<gene>
    <name evidence="1" type="ORF">AB1I70_22665</name>
    <name evidence="2" type="ORF">BACERE00185_00960</name>
</gene>
<dbReference type="EMBL" id="FWZD01000033">
    <property type="protein sequence ID" value="SMD77830.1"/>
    <property type="molecule type" value="Genomic_DNA"/>
</dbReference>
<organism evidence="2 3">
    <name type="scientific">Bacillus mobilis</name>
    <dbReference type="NCBI Taxonomy" id="2026190"/>
    <lineage>
        <taxon>Bacteria</taxon>
        <taxon>Bacillati</taxon>
        <taxon>Bacillota</taxon>
        <taxon>Bacilli</taxon>
        <taxon>Bacillales</taxon>
        <taxon>Bacillaceae</taxon>
        <taxon>Bacillus</taxon>
        <taxon>Bacillus cereus group</taxon>
    </lineage>
</organism>
<keyword evidence="4" id="KW-1185">Reference proteome</keyword>
<reference evidence="2" key="2">
    <citation type="submission" date="2017-04" db="EMBL/GenBank/DDBJ databases">
        <authorList>
            <person name="Afonso C.L."/>
            <person name="Miller P.J."/>
            <person name="Scott M.A."/>
            <person name="Spackman E."/>
            <person name="Goraichik I."/>
            <person name="Dimitrov K.M."/>
            <person name="Suarez D.L."/>
            <person name="Swayne D.E."/>
        </authorList>
    </citation>
    <scope>NUCLEOTIDE SEQUENCE [LARGE SCALE GENOMIC DNA]</scope>
    <source>
        <strain evidence="2">16-00185</strain>
    </source>
</reference>
<evidence type="ECO:0008006" key="5">
    <source>
        <dbReference type="Google" id="ProtNLM"/>
    </source>
</evidence>
<dbReference type="RefSeq" id="WP_000755959.1">
    <property type="nucleotide sequence ID" value="NZ_FMBJ01000016.1"/>
</dbReference>
<name>A0A1C4DP90_9BACI</name>
<sequence>MKKVIQVLGITLGLVAVFGFSFTSNNITQNAEHGETFAPKVQDSSIHYVMREHGETF</sequence>
<dbReference type="AlphaFoldDB" id="A0A1C4DP90"/>
<reference evidence="3" key="1">
    <citation type="submission" date="2017-04" db="EMBL/GenBank/DDBJ databases">
        <authorList>
            <person name="Criscuolo A."/>
        </authorList>
    </citation>
    <scope>NUCLEOTIDE SEQUENCE [LARGE SCALE GENOMIC DNA]</scope>
</reference>
<evidence type="ECO:0000313" key="2">
    <source>
        <dbReference type="EMBL" id="SMD77830.1"/>
    </source>
</evidence>
<dbReference type="Proteomes" id="UP000194439">
    <property type="component" value="Unassembled WGS sequence"/>
</dbReference>
<evidence type="ECO:0000313" key="1">
    <source>
        <dbReference type="EMBL" id="MFA2794114.1"/>
    </source>
</evidence>
<dbReference type="Proteomes" id="UP001571110">
    <property type="component" value="Unassembled WGS sequence"/>
</dbReference>
<protein>
    <recommendedName>
        <fullName evidence="5">Phr family secreted Rap phosphatase inhibitor</fullName>
    </recommendedName>
</protein>
<evidence type="ECO:0000313" key="4">
    <source>
        <dbReference type="Proteomes" id="UP001571110"/>
    </source>
</evidence>